<dbReference type="Proteomes" id="UP000192132">
    <property type="component" value="Unassembled WGS sequence"/>
</dbReference>
<sequence length="180" mass="21082">MNDIDIAINYLCNLQTTANIRVRIQTNSSIDPIHLLSRLNGRKGTYIYGVFNDHETFVTGQCIDNLHSMHHRTAERYRNWIQAQTKQRMEIPCTSNEYMQWLKQIRFMNLINEIHEVYCTLLGGQKMRFMDVSLSELASSNLDPAQIKDALCFYTQHILILKLSDDVYKHCYAIGDFEWA</sequence>
<comment type="caution">
    <text evidence="1">The sequence shown here is derived from an EMBL/GenBank/DDBJ whole genome shotgun (WGS) entry which is preliminary data.</text>
</comment>
<dbReference type="AlphaFoldDB" id="A0A1S8CRX3"/>
<protein>
    <submittedName>
        <fullName evidence="1">Uncharacterized protein</fullName>
    </submittedName>
</protein>
<evidence type="ECO:0000313" key="2">
    <source>
        <dbReference type="Proteomes" id="UP000192132"/>
    </source>
</evidence>
<name>A0A1S8CRX3_9GAMM</name>
<organism evidence="1 2">
    <name type="scientific">Alkanindiges hydrocarboniclasticus</name>
    <dbReference type="NCBI Taxonomy" id="1907941"/>
    <lineage>
        <taxon>Bacteria</taxon>
        <taxon>Pseudomonadati</taxon>
        <taxon>Pseudomonadota</taxon>
        <taxon>Gammaproteobacteria</taxon>
        <taxon>Moraxellales</taxon>
        <taxon>Moraxellaceae</taxon>
        <taxon>Alkanindiges</taxon>
    </lineage>
</organism>
<evidence type="ECO:0000313" key="1">
    <source>
        <dbReference type="EMBL" id="ONG37674.1"/>
    </source>
</evidence>
<reference evidence="1 2" key="1">
    <citation type="submission" date="2016-10" db="EMBL/GenBank/DDBJ databases">
        <title>Draft Genome sequence of Alkanindiges sp. strain H1.</title>
        <authorList>
            <person name="Subhash Y."/>
            <person name="Lee S."/>
        </authorList>
    </citation>
    <scope>NUCLEOTIDE SEQUENCE [LARGE SCALE GENOMIC DNA]</scope>
    <source>
        <strain evidence="1 2">H1</strain>
    </source>
</reference>
<proteinExistence type="predicted"/>
<accession>A0A1S8CRX3</accession>
<dbReference type="RefSeq" id="WP_076879212.1">
    <property type="nucleotide sequence ID" value="NZ_MLCN01000047.1"/>
</dbReference>
<keyword evidence="2" id="KW-1185">Reference proteome</keyword>
<dbReference type="EMBL" id="MLCN01000047">
    <property type="protein sequence ID" value="ONG37674.1"/>
    <property type="molecule type" value="Genomic_DNA"/>
</dbReference>
<gene>
    <name evidence="1" type="ORF">BKE30_14005</name>
</gene>